<dbReference type="AlphaFoldDB" id="A0A330H3E5"/>
<dbReference type="InterPro" id="IPR037914">
    <property type="entry name" value="SpoVT-AbrB_sf"/>
</dbReference>
<comment type="caution">
    <text evidence="3">The sequence shown here is derived from an EMBL/GenBank/DDBJ whole genome shotgun (WGS) entry which is preliminary data.</text>
</comment>
<evidence type="ECO:0000313" key="4">
    <source>
        <dbReference type="Proteomes" id="UP000251558"/>
    </source>
</evidence>
<evidence type="ECO:0000256" key="1">
    <source>
        <dbReference type="PROSITE-ProRule" id="PRU01076"/>
    </source>
</evidence>
<evidence type="ECO:0000259" key="2">
    <source>
        <dbReference type="PROSITE" id="PS51740"/>
    </source>
</evidence>
<reference evidence="4" key="1">
    <citation type="submission" date="2018-06" db="EMBL/GenBank/DDBJ databases">
        <authorList>
            <person name="Helene L.C."/>
            <person name="Dall'Agnol R."/>
            <person name="Delamuta J.R."/>
            <person name="Hungria M."/>
        </authorList>
    </citation>
    <scope>NUCLEOTIDE SEQUENCE [LARGE SCALE GENOMIC DNA]</scope>
    <source>
        <strain evidence="4">AC99b</strain>
    </source>
</reference>
<dbReference type="NCBIfam" id="TIGR01439">
    <property type="entry name" value="lp_hng_hel_AbrB"/>
    <property type="match status" value="1"/>
</dbReference>
<sequence length="89" mass="9879">MRVTTKGQVTIPKQIRDHLGIGPGSEVEFVATDEGARLVAINENLSKEEATRRFRKTLAGMAGTLDLEGMGAEEYVEWLRGPREHLDLD</sequence>
<dbReference type="EMBL" id="QMBP01000028">
    <property type="protein sequence ID" value="RAZ83121.1"/>
    <property type="molecule type" value="Genomic_DNA"/>
</dbReference>
<proteinExistence type="predicted"/>
<dbReference type="Proteomes" id="UP000251558">
    <property type="component" value="Unassembled WGS sequence"/>
</dbReference>
<dbReference type="OrthoDB" id="9809003at2"/>
<accession>A0A330H3E5</accession>
<name>A0A330H3E5_9HYPH</name>
<dbReference type="GO" id="GO:0003677">
    <property type="term" value="F:DNA binding"/>
    <property type="evidence" value="ECO:0007669"/>
    <property type="project" value="UniProtKB-UniRule"/>
</dbReference>
<keyword evidence="4" id="KW-1185">Reference proteome</keyword>
<organism evidence="3 4">
    <name type="scientific">Mesorhizobium hawassense</name>
    <dbReference type="NCBI Taxonomy" id="1209954"/>
    <lineage>
        <taxon>Bacteria</taxon>
        <taxon>Pseudomonadati</taxon>
        <taxon>Pseudomonadota</taxon>
        <taxon>Alphaproteobacteria</taxon>
        <taxon>Hyphomicrobiales</taxon>
        <taxon>Phyllobacteriaceae</taxon>
        <taxon>Mesorhizobium</taxon>
    </lineage>
</organism>
<dbReference type="Pfam" id="PF04014">
    <property type="entry name" value="MazE_antitoxin"/>
    <property type="match status" value="1"/>
</dbReference>
<evidence type="ECO:0000313" key="3">
    <source>
        <dbReference type="EMBL" id="RAZ83121.1"/>
    </source>
</evidence>
<keyword evidence="1 3" id="KW-0238">DNA-binding</keyword>
<dbReference type="Gene3D" id="2.10.260.10">
    <property type="match status" value="1"/>
</dbReference>
<dbReference type="PROSITE" id="PS51740">
    <property type="entry name" value="SPOVT_ABRB"/>
    <property type="match status" value="1"/>
</dbReference>
<reference evidence="3 4" key="2">
    <citation type="submission" date="2018-07" db="EMBL/GenBank/DDBJ databases">
        <title>Diversity of Mesorhizobium strains in Brazil.</title>
        <authorList>
            <person name="Helene L.C.F."/>
            <person name="Dall'Agnol R."/>
            <person name="Delamuta J.R.M."/>
            <person name="Hungria M."/>
        </authorList>
    </citation>
    <scope>NUCLEOTIDE SEQUENCE [LARGE SCALE GENOMIC DNA]</scope>
    <source>
        <strain evidence="3 4">AC99b</strain>
    </source>
</reference>
<dbReference type="RefSeq" id="WP_112101590.1">
    <property type="nucleotide sequence ID" value="NZ_QMBP01000028.1"/>
</dbReference>
<feature type="domain" description="SpoVT-AbrB" evidence="2">
    <location>
        <begin position="1"/>
        <end position="45"/>
    </location>
</feature>
<protein>
    <submittedName>
        <fullName evidence="3">AbrB/MazE/SpoVT family DNA-binding domain-containing protein</fullName>
    </submittedName>
</protein>
<dbReference type="InterPro" id="IPR007159">
    <property type="entry name" value="SpoVT-AbrB_dom"/>
</dbReference>
<dbReference type="SUPFAM" id="SSF89447">
    <property type="entry name" value="AbrB/MazE/MraZ-like"/>
    <property type="match status" value="1"/>
</dbReference>
<dbReference type="SMART" id="SM00966">
    <property type="entry name" value="SpoVT_AbrB"/>
    <property type="match status" value="1"/>
</dbReference>
<gene>
    <name evidence="3" type="ORF">DPM33_33240</name>
</gene>